<evidence type="ECO:0000313" key="10">
    <source>
        <dbReference type="RefSeq" id="XP_022320453.1"/>
    </source>
</evidence>
<keyword evidence="5" id="KW-0472">Membrane</keyword>
<evidence type="ECO:0000256" key="6">
    <source>
        <dbReference type="ARBA" id="ARBA00034482"/>
    </source>
</evidence>
<dbReference type="OrthoDB" id="18937at2759"/>
<evidence type="ECO:0000313" key="8">
    <source>
        <dbReference type="Proteomes" id="UP000694844"/>
    </source>
</evidence>
<organism evidence="8 11">
    <name type="scientific">Crassostrea virginica</name>
    <name type="common">Eastern oyster</name>
    <dbReference type="NCBI Taxonomy" id="6565"/>
    <lineage>
        <taxon>Eukaryota</taxon>
        <taxon>Metazoa</taxon>
        <taxon>Spiralia</taxon>
        <taxon>Lophotrochozoa</taxon>
        <taxon>Mollusca</taxon>
        <taxon>Bivalvia</taxon>
        <taxon>Autobranchia</taxon>
        <taxon>Pteriomorphia</taxon>
        <taxon>Ostreida</taxon>
        <taxon>Ostreoidea</taxon>
        <taxon>Ostreidae</taxon>
        <taxon>Crassostrea</taxon>
    </lineage>
</organism>
<evidence type="ECO:0000313" key="9">
    <source>
        <dbReference type="RefSeq" id="XP_022320452.1"/>
    </source>
</evidence>
<feature type="compositionally biased region" description="Basic and acidic residues" evidence="7">
    <location>
        <begin position="475"/>
        <end position="486"/>
    </location>
</feature>
<keyword evidence="4" id="KW-0963">Cytoplasm</keyword>
<dbReference type="GO" id="GO:0072659">
    <property type="term" value="P:protein localization to plasma membrane"/>
    <property type="evidence" value="ECO:0007669"/>
    <property type="project" value="TreeGrafter"/>
</dbReference>
<dbReference type="RefSeq" id="XP_022320452.1">
    <property type="nucleotide sequence ID" value="XM_022464744.1"/>
</dbReference>
<dbReference type="PANTHER" id="PTHR31220">
    <property type="entry name" value="HYCCIN RELATED"/>
    <property type="match status" value="1"/>
</dbReference>
<protein>
    <submittedName>
        <fullName evidence="9 10">Hyccin-like</fullName>
    </submittedName>
</protein>
<comment type="subcellular location">
    <subcellularLocation>
        <location evidence="1">Cell membrane</location>
    </subcellularLocation>
    <subcellularLocation>
        <location evidence="2">Cytoplasm</location>
        <location evidence="2">Cytosol</location>
    </subcellularLocation>
</comment>
<evidence type="ECO:0000256" key="4">
    <source>
        <dbReference type="ARBA" id="ARBA00022490"/>
    </source>
</evidence>
<dbReference type="KEGG" id="cvn:111122802"/>
<evidence type="ECO:0000256" key="2">
    <source>
        <dbReference type="ARBA" id="ARBA00004514"/>
    </source>
</evidence>
<dbReference type="GO" id="GO:0046854">
    <property type="term" value="P:phosphatidylinositol phosphate biosynthetic process"/>
    <property type="evidence" value="ECO:0007669"/>
    <property type="project" value="TreeGrafter"/>
</dbReference>
<dbReference type="GeneID" id="111122802"/>
<dbReference type="InterPro" id="IPR018619">
    <property type="entry name" value="Hyccin"/>
</dbReference>
<dbReference type="RefSeq" id="XP_022320454.1">
    <property type="nucleotide sequence ID" value="XM_022464746.1"/>
</dbReference>
<feature type="region of interest" description="Disordered" evidence="7">
    <location>
        <begin position="396"/>
        <end position="424"/>
    </location>
</feature>
<gene>
    <name evidence="9 10 11" type="primary">LOC111122802</name>
</gene>
<accession>A0A8B8CYZ3</accession>
<feature type="compositionally biased region" description="Basic and acidic residues" evidence="7">
    <location>
        <begin position="396"/>
        <end position="412"/>
    </location>
</feature>
<dbReference type="GO" id="GO:0005829">
    <property type="term" value="C:cytosol"/>
    <property type="evidence" value="ECO:0007669"/>
    <property type="project" value="UniProtKB-SubCell"/>
</dbReference>
<feature type="region of interest" description="Disordered" evidence="7">
    <location>
        <begin position="228"/>
        <end position="248"/>
    </location>
</feature>
<dbReference type="Proteomes" id="UP000694844">
    <property type="component" value="Chromosome 3"/>
</dbReference>
<reference evidence="9 10" key="1">
    <citation type="submission" date="2025-04" db="UniProtKB">
        <authorList>
            <consortium name="RefSeq"/>
        </authorList>
    </citation>
    <scope>IDENTIFICATION</scope>
    <source>
        <tissue evidence="9 10">Whole sample</tissue>
    </source>
</reference>
<feature type="region of interest" description="Disordered" evidence="7">
    <location>
        <begin position="465"/>
        <end position="502"/>
    </location>
</feature>
<dbReference type="AlphaFoldDB" id="A0A8B8CYZ3"/>
<evidence type="ECO:0000256" key="1">
    <source>
        <dbReference type="ARBA" id="ARBA00004236"/>
    </source>
</evidence>
<name>A0A8B8CYZ3_CRAVI</name>
<sequence>MTLPKAVREWLTEFKSLPDNEVHTYASTLRQNEELITNLYCLFESQPQAEVLDPVCHQLFEFYRSREEDLKTFSKELVPVIIWSYLSALSIAGKKAVRGLEAFLLGVYNLETTLPDGKPKLKTFRIPTFSQPSIYHEPSSISSISLTESALSRLDRREAEVWCSGPLPQYEAINGQNRQAILSTVLQTYTAEIAEVTSQSCQWFCKSCSRIASTGFLSLSDIQTAEEPSFSLSDSPEPRRRHSQYGDLPPRLAVSPSLMIEMLSGLYYVTFNSQPSLGLKAIYDLHHRASYELYADVLLVTNAMTNSLQSVVTSSRDSLRGMMAVTPSTSAHSISKNAITNASFRAKKLPDDISIVQDEEASKLATIDEDSIETTVAKAASKSSKFNLAKAILKGDKSKPKEAKRDAVDHKTSLTNGDAPDAVHVTVGKNNSRIVVDNIEMQAYNRKNAEMDHSEEKSVAVPLIPKPRSSASIGKDMKVKLQEHQRNPSGSSVNSDNYSTNL</sequence>
<keyword evidence="3" id="KW-1003">Cell membrane</keyword>
<dbReference type="RefSeq" id="XP_022320453.1">
    <property type="nucleotide sequence ID" value="XM_022464745.1"/>
</dbReference>
<evidence type="ECO:0000313" key="11">
    <source>
        <dbReference type="RefSeq" id="XP_022320454.1"/>
    </source>
</evidence>
<dbReference type="GO" id="GO:0005886">
    <property type="term" value="C:plasma membrane"/>
    <property type="evidence" value="ECO:0007669"/>
    <property type="project" value="UniProtKB-SubCell"/>
</dbReference>
<feature type="compositionally biased region" description="Polar residues" evidence="7">
    <location>
        <begin position="487"/>
        <end position="502"/>
    </location>
</feature>
<dbReference type="PANTHER" id="PTHR31220:SF1">
    <property type="entry name" value="GH21176P"/>
    <property type="match status" value="1"/>
</dbReference>
<keyword evidence="8" id="KW-1185">Reference proteome</keyword>
<evidence type="ECO:0000256" key="7">
    <source>
        <dbReference type="SAM" id="MobiDB-lite"/>
    </source>
</evidence>
<dbReference type="Pfam" id="PF09790">
    <property type="entry name" value="Hyccin"/>
    <property type="match status" value="1"/>
</dbReference>
<evidence type="ECO:0000256" key="5">
    <source>
        <dbReference type="ARBA" id="ARBA00023136"/>
    </source>
</evidence>
<proteinExistence type="inferred from homology"/>
<evidence type="ECO:0000256" key="3">
    <source>
        <dbReference type="ARBA" id="ARBA00022475"/>
    </source>
</evidence>
<comment type="similarity">
    <text evidence="6">Belongs to the Hyccin family.</text>
</comment>